<reference evidence="2 3" key="1">
    <citation type="submission" date="2018-05" db="EMBL/GenBank/DDBJ databases">
        <title>Micromonosporas from Atacama Desert.</title>
        <authorList>
            <person name="Carro L."/>
            <person name="Golinska P."/>
            <person name="Klenk H.-P."/>
            <person name="Goodfellow M."/>
        </authorList>
    </citation>
    <scope>NUCLEOTIDE SEQUENCE [LARGE SCALE GENOMIC DNA]</scope>
    <source>
        <strain evidence="2 3">4G51</strain>
    </source>
</reference>
<dbReference type="PANTHER" id="PTHR10587:SF137">
    <property type="entry name" value="4-DEOXY-4-FORMAMIDO-L-ARABINOSE-PHOSPHOUNDECAPRENOL DEFORMYLASE ARND-RELATED"/>
    <property type="match status" value="1"/>
</dbReference>
<dbReference type="InterPro" id="IPR006311">
    <property type="entry name" value="TAT_signal"/>
</dbReference>
<organism evidence="2 3">
    <name type="scientific">Micromonospora sicca</name>
    <dbReference type="NCBI Taxonomy" id="2202420"/>
    <lineage>
        <taxon>Bacteria</taxon>
        <taxon>Bacillati</taxon>
        <taxon>Actinomycetota</taxon>
        <taxon>Actinomycetes</taxon>
        <taxon>Micromonosporales</taxon>
        <taxon>Micromonosporaceae</taxon>
        <taxon>Micromonospora</taxon>
    </lineage>
</organism>
<dbReference type="InterPro" id="IPR050248">
    <property type="entry name" value="Polysacc_deacetylase_ArnD"/>
</dbReference>
<evidence type="ECO:0000259" key="1">
    <source>
        <dbReference type="PROSITE" id="PS51677"/>
    </source>
</evidence>
<gene>
    <name evidence="2" type="ORF">DKT69_30775</name>
</gene>
<dbReference type="InterPro" id="IPR002509">
    <property type="entry name" value="NODB_dom"/>
</dbReference>
<proteinExistence type="predicted"/>
<dbReference type="PANTHER" id="PTHR10587">
    <property type="entry name" value="GLYCOSYL TRANSFERASE-RELATED"/>
    <property type="match status" value="1"/>
</dbReference>
<feature type="domain" description="NodB homology" evidence="1">
    <location>
        <begin position="76"/>
        <end position="257"/>
    </location>
</feature>
<dbReference type="PROSITE" id="PS51677">
    <property type="entry name" value="NODB"/>
    <property type="match status" value="1"/>
</dbReference>
<dbReference type="EMBL" id="QGKS01000393">
    <property type="protein sequence ID" value="PWR09556.1"/>
    <property type="molecule type" value="Genomic_DNA"/>
</dbReference>
<dbReference type="RefSeq" id="WP_109804946.1">
    <property type="nucleotide sequence ID" value="NZ_QGKS01000393.1"/>
</dbReference>
<accession>A0A317D7C3</accession>
<dbReference type="Gene3D" id="3.20.20.370">
    <property type="entry name" value="Glycoside hydrolase/deacetylase"/>
    <property type="match status" value="1"/>
</dbReference>
<comment type="caution">
    <text evidence="2">The sequence shown here is derived from an EMBL/GenBank/DDBJ whole genome shotgun (WGS) entry which is preliminary data.</text>
</comment>
<sequence length="273" mass="29238">MADGAGRWGRRALLRRTALLAGGAALGTAASTQTAWIADRRLPLADGPASATLGTRHQQVGAGGVEVTWGVPTSDRLVALTFDDGPLPQWTPMVLDTLDEHGVPATFFLVGARAREHAALLRGRLGRHEVGNHSWVHQDLARLDAHAAYDDLRRSHDAIAEAAGVPPRLVRPPWGHLGGAVLHAAARLNYRLVLWTLQMVEGEFPGDPAGHARRIVADVRPGTILLGHDVGAERRLVALRGLPDMIIGLRARGYTFVTVSQLLGHSTVVLPAR</sequence>
<evidence type="ECO:0000313" key="3">
    <source>
        <dbReference type="Proteomes" id="UP000246050"/>
    </source>
</evidence>
<dbReference type="InterPro" id="IPR011330">
    <property type="entry name" value="Glyco_hydro/deAcase_b/a-brl"/>
</dbReference>
<dbReference type="Pfam" id="PF01522">
    <property type="entry name" value="Polysacc_deac_1"/>
    <property type="match status" value="1"/>
</dbReference>
<dbReference type="GO" id="GO:0016810">
    <property type="term" value="F:hydrolase activity, acting on carbon-nitrogen (but not peptide) bonds"/>
    <property type="evidence" value="ECO:0007669"/>
    <property type="project" value="InterPro"/>
</dbReference>
<dbReference type="GO" id="GO:0005975">
    <property type="term" value="P:carbohydrate metabolic process"/>
    <property type="evidence" value="ECO:0007669"/>
    <property type="project" value="InterPro"/>
</dbReference>
<dbReference type="PROSITE" id="PS51318">
    <property type="entry name" value="TAT"/>
    <property type="match status" value="1"/>
</dbReference>
<evidence type="ECO:0000313" key="2">
    <source>
        <dbReference type="EMBL" id="PWR09556.1"/>
    </source>
</evidence>
<dbReference type="CDD" id="cd10917">
    <property type="entry name" value="CE4_NodB_like_6s_7s"/>
    <property type="match status" value="1"/>
</dbReference>
<dbReference type="SUPFAM" id="SSF88713">
    <property type="entry name" value="Glycoside hydrolase/deacetylase"/>
    <property type="match status" value="1"/>
</dbReference>
<name>A0A317D7C3_9ACTN</name>
<dbReference type="AlphaFoldDB" id="A0A317D7C3"/>
<dbReference type="OrthoDB" id="3864432at2"/>
<dbReference type="Proteomes" id="UP000246050">
    <property type="component" value="Unassembled WGS sequence"/>
</dbReference>
<protein>
    <submittedName>
        <fullName evidence="2">Polysaccharide deacetylase family protein</fullName>
    </submittedName>
</protein>